<comment type="caution">
    <text evidence="2">The sequence shown here is derived from an EMBL/GenBank/DDBJ whole genome shotgun (WGS) entry which is preliminary data.</text>
</comment>
<feature type="transmembrane region" description="Helical" evidence="1">
    <location>
        <begin position="88"/>
        <end position="114"/>
    </location>
</feature>
<dbReference type="Proteomes" id="UP001221189">
    <property type="component" value="Unassembled WGS sequence"/>
</dbReference>
<keyword evidence="1" id="KW-0812">Transmembrane</keyword>
<accession>A0ABT5K890</accession>
<protein>
    <submittedName>
        <fullName evidence="2">Uncharacterized protein</fullName>
    </submittedName>
</protein>
<sequence>MNSVAGHNHWLLLGAGLSAIAALLHVAIIFGGGDWYRFFGAGEAMARMAEAGRSYPALVTTGIALLLSVWSAYALAGAGWALAAGLPWIKAALIAITGVYLLRGLAPLPLWLLAPAQVTPFWIWSSLICGVFGLVHLIGLIQVWGRL</sequence>
<organism evidence="2 3">
    <name type="scientific">Roseateles albus</name>
    <dbReference type="NCBI Taxonomy" id="2987525"/>
    <lineage>
        <taxon>Bacteria</taxon>
        <taxon>Pseudomonadati</taxon>
        <taxon>Pseudomonadota</taxon>
        <taxon>Betaproteobacteria</taxon>
        <taxon>Burkholderiales</taxon>
        <taxon>Sphaerotilaceae</taxon>
        <taxon>Roseateles</taxon>
    </lineage>
</organism>
<keyword evidence="1" id="KW-1133">Transmembrane helix</keyword>
<keyword evidence="3" id="KW-1185">Reference proteome</keyword>
<name>A0ABT5K890_9BURK</name>
<evidence type="ECO:0000313" key="2">
    <source>
        <dbReference type="EMBL" id="MDC8770172.1"/>
    </source>
</evidence>
<evidence type="ECO:0000256" key="1">
    <source>
        <dbReference type="SAM" id="Phobius"/>
    </source>
</evidence>
<feature type="transmembrane region" description="Helical" evidence="1">
    <location>
        <begin position="12"/>
        <end position="36"/>
    </location>
</feature>
<feature type="transmembrane region" description="Helical" evidence="1">
    <location>
        <begin position="57"/>
        <end position="82"/>
    </location>
</feature>
<dbReference type="RefSeq" id="WP_273598650.1">
    <property type="nucleotide sequence ID" value="NZ_JAQQXT010000001.1"/>
</dbReference>
<gene>
    <name evidence="2" type="ORF">PRZ03_01220</name>
</gene>
<reference evidence="2 3" key="1">
    <citation type="submission" date="2022-10" db="EMBL/GenBank/DDBJ databases">
        <title>Paucibacter sp. hw1 Genome sequencing.</title>
        <authorList>
            <person name="Park S."/>
        </authorList>
    </citation>
    <scope>NUCLEOTIDE SEQUENCE [LARGE SCALE GENOMIC DNA]</scope>
    <source>
        <strain evidence="3">hw1</strain>
    </source>
</reference>
<dbReference type="EMBL" id="JAQQXT010000001">
    <property type="protein sequence ID" value="MDC8770172.1"/>
    <property type="molecule type" value="Genomic_DNA"/>
</dbReference>
<keyword evidence="1" id="KW-0472">Membrane</keyword>
<proteinExistence type="predicted"/>
<evidence type="ECO:0000313" key="3">
    <source>
        <dbReference type="Proteomes" id="UP001221189"/>
    </source>
</evidence>
<feature type="transmembrane region" description="Helical" evidence="1">
    <location>
        <begin position="121"/>
        <end position="144"/>
    </location>
</feature>